<organism evidence="1 2">
    <name type="scientific">Garicola koreensis</name>
    <dbReference type="NCBI Taxonomy" id="1262554"/>
    <lineage>
        <taxon>Bacteria</taxon>
        <taxon>Bacillati</taxon>
        <taxon>Actinomycetota</taxon>
        <taxon>Actinomycetes</taxon>
        <taxon>Micrococcales</taxon>
        <taxon>Micrococcaceae</taxon>
        <taxon>Garicola</taxon>
    </lineage>
</organism>
<dbReference type="EMBL" id="JACIBT010000001">
    <property type="protein sequence ID" value="MBB3666606.1"/>
    <property type="molecule type" value="Genomic_DNA"/>
</dbReference>
<gene>
    <name evidence="1" type="ORF">FHX47_000199</name>
</gene>
<dbReference type="Proteomes" id="UP000547528">
    <property type="component" value="Unassembled WGS sequence"/>
</dbReference>
<comment type="caution">
    <text evidence="1">The sequence shown here is derived from an EMBL/GenBank/DDBJ whole genome shotgun (WGS) entry which is preliminary data.</text>
</comment>
<sequence>MVKQNGQVKALSCMFYVATSRAAEMVHVIWTETLVEIFTEDGEHIISYPRPTRTGMYYGPRTPEGTLMKTAGKNLSAGITDTAVRVISKGGYIGVLANKFYALPTM</sequence>
<keyword evidence="2" id="KW-1185">Reference proteome</keyword>
<reference evidence="1 2" key="1">
    <citation type="submission" date="2020-08" db="EMBL/GenBank/DDBJ databases">
        <title>Sequencing the genomes of 1000 actinobacteria strains.</title>
        <authorList>
            <person name="Klenk H.-P."/>
        </authorList>
    </citation>
    <scope>NUCLEOTIDE SEQUENCE [LARGE SCALE GENOMIC DNA]</scope>
    <source>
        <strain evidence="1 2">DSM 28238</strain>
    </source>
</reference>
<evidence type="ECO:0000313" key="1">
    <source>
        <dbReference type="EMBL" id="MBB3666606.1"/>
    </source>
</evidence>
<dbReference type="AlphaFoldDB" id="A0A7W5XYK9"/>
<evidence type="ECO:0000313" key="2">
    <source>
        <dbReference type="Proteomes" id="UP000547528"/>
    </source>
</evidence>
<protein>
    <submittedName>
        <fullName evidence="1">Uncharacterized protein</fullName>
    </submittedName>
</protein>
<name>A0A7W5XYK9_9MICC</name>
<dbReference type="RefSeq" id="WP_183357039.1">
    <property type="nucleotide sequence ID" value="NZ_BAABKR010000004.1"/>
</dbReference>
<proteinExistence type="predicted"/>
<accession>A0A7W5XYK9</accession>